<proteinExistence type="inferred from homology"/>
<dbReference type="GO" id="GO:0003887">
    <property type="term" value="F:DNA-directed DNA polymerase activity"/>
    <property type="evidence" value="ECO:0007669"/>
    <property type="project" value="UniProtKB-KW"/>
</dbReference>
<dbReference type="InterPro" id="IPR022637">
    <property type="entry name" value="DNA_polIII_beta_cen"/>
</dbReference>
<dbReference type="GO" id="GO:0008408">
    <property type="term" value="F:3'-5' exonuclease activity"/>
    <property type="evidence" value="ECO:0007669"/>
    <property type="project" value="InterPro"/>
</dbReference>
<dbReference type="SUPFAM" id="SSF55979">
    <property type="entry name" value="DNA clamp"/>
    <property type="match status" value="3"/>
</dbReference>
<evidence type="ECO:0000256" key="7">
    <source>
        <dbReference type="ARBA" id="ARBA00022932"/>
    </source>
</evidence>
<dbReference type="InterPro" id="IPR022635">
    <property type="entry name" value="DNA_polIII_beta_C"/>
</dbReference>
<comment type="caution">
    <text evidence="12">The sequence shown here is derived from an EMBL/GenBank/DDBJ whole genome shotgun (WGS) entry which is preliminary data.</text>
</comment>
<feature type="domain" description="DNA polymerase III beta sliding clamp C-terminal" evidence="11">
    <location>
        <begin position="254"/>
        <end position="366"/>
    </location>
</feature>
<keyword evidence="6" id="KW-0235">DNA replication</keyword>
<evidence type="ECO:0000256" key="3">
    <source>
        <dbReference type="ARBA" id="ARBA00022490"/>
    </source>
</evidence>
<evidence type="ECO:0000256" key="8">
    <source>
        <dbReference type="ARBA" id="ARBA00023125"/>
    </source>
</evidence>
<keyword evidence="3" id="KW-0963">Cytoplasm</keyword>
<evidence type="ECO:0000256" key="4">
    <source>
        <dbReference type="ARBA" id="ARBA00022679"/>
    </source>
</evidence>
<reference evidence="12 13" key="1">
    <citation type="submission" date="2020-03" db="EMBL/GenBank/DDBJ databases">
        <title>Whole genome shotgun sequence of Phytohabitans rumicis NBRC 108638.</title>
        <authorList>
            <person name="Komaki H."/>
            <person name="Tamura T."/>
        </authorList>
    </citation>
    <scope>NUCLEOTIDE SEQUENCE [LARGE SCALE GENOMIC DNA]</scope>
    <source>
        <strain evidence="12 13">NBRC 108638</strain>
    </source>
</reference>
<evidence type="ECO:0000256" key="6">
    <source>
        <dbReference type="ARBA" id="ARBA00022705"/>
    </source>
</evidence>
<keyword evidence="13" id="KW-1185">Reference proteome</keyword>
<dbReference type="GO" id="GO:0005737">
    <property type="term" value="C:cytoplasm"/>
    <property type="evidence" value="ECO:0007669"/>
    <property type="project" value="UniProtKB-SubCell"/>
</dbReference>
<sequence length="370" mass="37777">MPGMSLELTTPTAPLAEAAARVARLLPARSLQPGMATVHLRGGAAGLALSATDGETSVRVLVPATVHVDGEAVVSRHGLADTLAGLDAPEARLAVEGSRLAVRTPGARFALPSLAAARPELPEPPPLAGAIPGAALAAAGAVCGAASRDGALPIFTGVRIVSRDGRLTLVATDRYRMAAAAVPWTPEPGGGDVAALVPAASLAEICRQAARAETLLVYAGGDRFGLSWAGCTVVTASLAGPFPDRQLDQLLAVDPQCTVEADADVLTAAVQRASPYAGPHGRVTVRPGDGALQVCGRDPLHGESEEAVKASVRGDHVTAHYQARYLVDALRPFAGETVRMRIQAGMRATAFSAAGGDLTYLVVPMRAEDA</sequence>
<protein>
    <submittedName>
        <fullName evidence="12">DNA polymerase III subunit beta</fullName>
    </submittedName>
</protein>
<dbReference type="GO" id="GO:0003677">
    <property type="term" value="F:DNA binding"/>
    <property type="evidence" value="ECO:0007669"/>
    <property type="project" value="UniProtKB-KW"/>
</dbReference>
<reference evidence="12 13" key="2">
    <citation type="submission" date="2020-03" db="EMBL/GenBank/DDBJ databases">
        <authorList>
            <person name="Ichikawa N."/>
            <person name="Kimura A."/>
            <person name="Kitahashi Y."/>
            <person name="Uohara A."/>
        </authorList>
    </citation>
    <scope>NUCLEOTIDE SEQUENCE [LARGE SCALE GENOMIC DNA]</scope>
    <source>
        <strain evidence="12 13">NBRC 108638</strain>
    </source>
</reference>
<accession>A0A6V8LK47</accession>
<dbReference type="SMART" id="SM00480">
    <property type="entry name" value="POL3Bc"/>
    <property type="match status" value="1"/>
</dbReference>
<evidence type="ECO:0000259" key="10">
    <source>
        <dbReference type="Pfam" id="PF02767"/>
    </source>
</evidence>
<dbReference type="InterPro" id="IPR046938">
    <property type="entry name" value="DNA_clamp_sf"/>
</dbReference>
<organism evidence="12 13">
    <name type="scientific">Phytohabitans rumicis</name>
    <dbReference type="NCBI Taxonomy" id="1076125"/>
    <lineage>
        <taxon>Bacteria</taxon>
        <taxon>Bacillati</taxon>
        <taxon>Actinomycetota</taxon>
        <taxon>Actinomycetes</taxon>
        <taxon>Micromonosporales</taxon>
        <taxon>Micromonosporaceae</taxon>
    </lineage>
</organism>
<dbReference type="GO" id="GO:0009360">
    <property type="term" value="C:DNA polymerase III complex"/>
    <property type="evidence" value="ECO:0007669"/>
    <property type="project" value="InterPro"/>
</dbReference>
<dbReference type="CDD" id="cd00140">
    <property type="entry name" value="beta_clamp"/>
    <property type="match status" value="1"/>
</dbReference>
<dbReference type="InterPro" id="IPR001001">
    <property type="entry name" value="DNA_polIII_beta"/>
</dbReference>
<evidence type="ECO:0000259" key="11">
    <source>
        <dbReference type="Pfam" id="PF02768"/>
    </source>
</evidence>
<dbReference type="Pfam" id="PF02768">
    <property type="entry name" value="DNA_pol3_beta_3"/>
    <property type="match status" value="1"/>
</dbReference>
<dbReference type="InterPro" id="IPR022634">
    <property type="entry name" value="DNA_polIII_beta_N"/>
</dbReference>
<evidence type="ECO:0000256" key="5">
    <source>
        <dbReference type="ARBA" id="ARBA00022695"/>
    </source>
</evidence>
<feature type="domain" description="DNA polymerase III beta sliding clamp N-terminal" evidence="9">
    <location>
        <begin position="8"/>
        <end position="116"/>
    </location>
</feature>
<dbReference type="PANTHER" id="PTHR30478">
    <property type="entry name" value="DNA POLYMERASE III SUBUNIT BETA"/>
    <property type="match status" value="1"/>
</dbReference>
<dbReference type="PANTHER" id="PTHR30478:SF0">
    <property type="entry name" value="BETA SLIDING CLAMP"/>
    <property type="match status" value="1"/>
</dbReference>
<keyword evidence="8" id="KW-0238">DNA-binding</keyword>
<evidence type="ECO:0000313" key="12">
    <source>
        <dbReference type="EMBL" id="GFJ95920.1"/>
    </source>
</evidence>
<dbReference type="Pfam" id="PF02767">
    <property type="entry name" value="DNA_pol3_beta_2"/>
    <property type="match status" value="1"/>
</dbReference>
<dbReference type="EMBL" id="BLPG01000002">
    <property type="protein sequence ID" value="GFJ95920.1"/>
    <property type="molecule type" value="Genomic_DNA"/>
</dbReference>
<dbReference type="Pfam" id="PF00712">
    <property type="entry name" value="DNA_pol3_beta"/>
    <property type="match status" value="1"/>
</dbReference>
<keyword evidence="5" id="KW-0548">Nucleotidyltransferase</keyword>
<evidence type="ECO:0000259" key="9">
    <source>
        <dbReference type="Pfam" id="PF00712"/>
    </source>
</evidence>
<gene>
    <name evidence="12" type="primary">dnaN_2</name>
    <name evidence="12" type="ORF">Prum_095620</name>
</gene>
<keyword evidence="7" id="KW-0239">DNA-directed DNA polymerase</keyword>
<evidence type="ECO:0000256" key="2">
    <source>
        <dbReference type="ARBA" id="ARBA00010752"/>
    </source>
</evidence>
<name>A0A6V8LK47_9ACTN</name>
<evidence type="ECO:0000256" key="1">
    <source>
        <dbReference type="ARBA" id="ARBA00004496"/>
    </source>
</evidence>
<comment type="subcellular location">
    <subcellularLocation>
        <location evidence="1">Cytoplasm</location>
    </subcellularLocation>
</comment>
<keyword evidence="4" id="KW-0808">Transferase</keyword>
<dbReference type="Proteomes" id="UP000482960">
    <property type="component" value="Unassembled WGS sequence"/>
</dbReference>
<comment type="similarity">
    <text evidence="2">Belongs to the beta sliding clamp family.</text>
</comment>
<dbReference type="AlphaFoldDB" id="A0A6V8LK47"/>
<evidence type="ECO:0000313" key="13">
    <source>
        <dbReference type="Proteomes" id="UP000482960"/>
    </source>
</evidence>
<dbReference type="GO" id="GO:0006271">
    <property type="term" value="P:DNA strand elongation involved in DNA replication"/>
    <property type="evidence" value="ECO:0007669"/>
    <property type="project" value="TreeGrafter"/>
</dbReference>
<dbReference type="Gene3D" id="3.10.150.10">
    <property type="entry name" value="DNA Polymerase III, subunit A, domain 2"/>
    <property type="match status" value="3"/>
</dbReference>
<feature type="domain" description="DNA polymerase III beta sliding clamp central" evidence="10">
    <location>
        <begin position="144"/>
        <end position="244"/>
    </location>
</feature>